<keyword evidence="2" id="KW-1185">Reference proteome</keyword>
<dbReference type="AlphaFoldDB" id="A0A392S4H0"/>
<dbReference type="EMBL" id="LXQA010321409">
    <property type="protein sequence ID" value="MCI43738.1"/>
    <property type="molecule type" value="Genomic_DNA"/>
</dbReference>
<accession>A0A392S4H0</accession>
<evidence type="ECO:0000313" key="1">
    <source>
        <dbReference type="EMBL" id="MCI43738.1"/>
    </source>
</evidence>
<name>A0A392S4H0_9FABA</name>
<proteinExistence type="predicted"/>
<sequence length="40" mass="4433">RVLNLQPLLKLPGFPPLLIRGLSLFVGKVNGCLIRVCFLN</sequence>
<evidence type="ECO:0000313" key="2">
    <source>
        <dbReference type="Proteomes" id="UP000265520"/>
    </source>
</evidence>
<reference evidence="1 2" key="1">
    <citation type="journal article" date="2018" name="Front. Plant Sci.">
        <title>Red Clover (Trifolium pratense) and Zigzag Clover (T. medium) - A Picture of Genomic Similarities and Differences.</title>
        <authorList>
            <person name="Dluhosova J."/>
            <person name="Istvanek J."/>
            <person name="Nedelnik J."/>
            <person name="Repkova J."/>
        </authorList>
    </citation>
    <scope>NUCLEOTIDE SEQUENCE [LARGE SCALE GENOMIC DNA]</scope>
    <source>
        <strain evidence="2">cv. 10/8</strain>
        <tissue evidence="1">Leaf</tissue>
    </source>
</reference>
<feature type="non-terminal residue" evidence="1">
    <location>
        <position position="1"/>
    </location>
</feature>
<comment type="caution">
    <text evidence="1">The sequence shown here is derived from an EMBL/GenBank/DDBJ whole genome shotgun (WGS) entry which is preliminary data.</text>
</comment>
<protein>
    <submittedName>
        <fullName evidence="1">Uncharacterized protein</fullName>
    </submittedName>
</protein>
<organism evidence="1 2">
    <name type="scientific">Trifolium medium</name>
    <dbReference type="NCBI Taxonomy" id="97028"/>
    <lineage>
        <taxon>Eukaryota</taxon>
        <taxon>Viridiplantae</taxon>
        <taxon>Streptophyta</taxon>
        <taxon>Embryophyta</taxon>
        <taxon>Tracheophyta</taxon>
        <taxon>Spermatophyta</taxon>
        <taxon>Magnoliopsida</taxon>
        <taxon>eudicotyledons</taxon>
        <taxon>Gunneridae</taxon>
        <taxon>Pentapetalae</taxon>
        <taxon>rosids</taxon>
        <taxon>fabids</taxon>
        <taxon>Fabales</taxon>
        <taxon>Fabaceae</taxon>
        <taxon>Papilionoideae</taxon>
        <taxon>50 kb inversion clade</taxon>
        <taxon>NPAAA clade</taxon>
        <taxon>Hologalegina</taxon>
        <taxon>IRL clade</taxon>
        <taxon>Trifolieae</taxon>
        <taxon>Trifolium</taxon>
    </lineage>
</organism>
<dbReference type="Proteomes" id="UP000265520">
    <property type="component" value="Unassembled WGS sequence"/>
</dbReference>